<feature type="transmembrane region" description="Helical" evidence="1">
    <location>
        <begin position="284"/>
        <end position="304"/>
    </location>
</feature>
<proteinExistence type="predicted"/>
<dbReference type="EMBL" id="JBGEWD010000007">
    <property type="protein sequence ID" value="MEY8000376.1"/>
    <property type="molecule type" value="Genomic_DNA"/>
</dbReference>
<comment type="caution">
    <text evidence="2">The sequence shown here is derived from an EMBL/GenBank/DDBJ whole genome shotgun (WGS) entry which is preliminary data.</text>
</comment>
<feature type="transmembrane region" description="Helical" evidence="1">
    <location>
        <begin position="82"/>
        <end position="100"/>
    </location>
</feature>
<keyword evidence="1" id="KW-0472">Membrane</keyword>
<feature type="transmembrane region" description="Helical" evidence="1">
    <location>
        <begin position="220"/>
        <end position="249"/>
    </location>
</feature>
<reference evidence="2 3" key="1">
    <citation type="submission" date="2024-08" db="EMBL/GenBank/DDBJ databases">
        <title>Clostridium lapicellarii sp. nov., and Clostridium renhuaiense sp. nov., two species isolated from the mud in a fermentation cellar used for producing sauce-flavour Chinese liquors.</title>
        <authorList>
            <person name="Yang F."/>
            <person name="Wang H."/>
            <person name="Chen L.Q."/>
            <person name="Zhou N."/>
            <person name="Lu J.J."/>
            <person name="Pu X.X."/>
            <person name="Wan B."/>
            <person name="Wang L."/>
            <person name="Liu S.J."/>
        </authorList>
    </citation>
    <scope>NUCLEOTIDE SEQUENCE [LARGE SCALE GENOMIC DNA]</scope>
    <source>
        <strain evidence="2 3">MT-5</strain>
    </source>
</reference>
<feature type="transmembrane region" description="Helical" evidence="1">
    <location>
        <begin position="194"/>
        <end position="213"/>
    </location>
</feature>
<feature type="transmembrane region" description="Helical" evidence="1">
    <location>
        <begin position="50"/>
        <end position="70"/>
    </location>
</feature>
<feature type="transmembrane region" description="Helical" evidence="1">
    <location>
        <begin position="356"/>
        <end position="379"/>
    </location>
</feature>
<dbReference type="NCBIfam" id="TIGR04370">
    <property type="entry name" value="glyco_rpt_poly"/>
    <property type="match status" value="1"/>
</dbReference>
<dbReference type="Proteomes" id="UP001564657">
    <property type="component" value="Unassembled WGS sequence"/>
</dbReference>
<feature type="transmembrane region" description="Helical" evidence="1">
    <location>
        <begin position="386"/>
        <end position="402"/>
    </location>
</feature>
<feature type="transmembrane region" description="Helical" evidence="1">
    <location>
        <begin position="145"/>
        <end position="162"/>
    </location>
</feature>
<evidence type="ECO:0000313" key="3">
    <source>
        <dbReference type="Proteomes" id="UP001564657"/>
    </source>
</evidence>
<name>A0ABV4BRS6_9CLOT</name>
<protein>
    <submittedName>
        <fullName evidence="2">O-antigen polymerase</fullName>
    </submittedName>
</protein>
<dbReference type="RefSeq" id="WP_369704262.1">
    <property type="nucleotide sequence ID" value="NZ_JBGEWD010000007.1"/>
</dbReference>
<organism evidence="2 3">
    <name type="scientific">Clostridium moutaii</name>
    <dbReference type="NCBI Taxonomy" id="3240932"/>
    <lineage>
        <taxon>Bacteria</taxon>
        <taxon>Bacillati</taxon>
        <taxon>Bacillota</taxon>
        <taxon>Clostridia</taxon>
        <taxon>Eubacteriales</taxon>
        <taxon>Clostridiaceae</taxon>
        <taxon>Clostridium</taxon>
    </lineage>
</organism>
<evidence type="ECO:0000256" key="1">
    <source>
        <dbReference type="SAM" id="Phobius"/>
    </source>
</evidence>
<evidence type="ECO:0000313" key="2">
    <source>
        <dbReference type="EMBL" id="MEY8000376.1"/>
    </source>
</evidence>
<keyword evidence="3" id="KW-1185">Reference proteome</keyword>
<gene>
    <name evidence="2" type="ORF">AB8U03_09230</name>
</gene>
<feature type="transmembrane region" description="Helical" evidence="1">
    <location>
        <begin position="112"/>
        <end position="133"/>
    </location>
</feature>
<keyword evidence="1" id="KW-1133">Transmembrane helix</keyword>
<keyword evidence="1" id="KW-0812">Transmembrane</keyword>
<sequence length="429" mass="49218">MIDEIYDRQSKGGKMLSVALYLFIIAGLTIGYICSIKYYKSFNFIINSGILKRGLIMLPLAVAVAYTIIFLLPNRIKGLTSLYWLLFLVLSITPLLVVYTMSGLGESKNSEILIYTITAIAIIGVIIVNKMDFKIPQITISPKTFWIFVIAFMVIGYSYLIYKLGFPTNIFESFKDVYAVRLNYRNEAGRFVDYFVQWLGNIINPFILAFLIYKKKYKLVFIPFILQIILYGYAAYKSQFAVLILAPFFGMILKYGIKRSFVEKIMALAVVLGLVALYLKKLSIYLLVIIRIFLWPSLIALEYYDFFWMYPKMLLSQSVLGHFFKNIYNMDPNFYMATVYYGRPDMRLNVTWYGDAYMNFGIAGVILFSILLYFIMIVIKSVENKNIFLVGTILFGGIMSLFNGPILTTLLTNGLGIGLVLAYLMPKKL</sequence>
<feature type="transmembrane region" description="Helical" evidence="1">
    <location>
        <begin position="18"/>
        <end position="38"/>
    </location>
</feature>
<accession>A0ABV4BRS6</accession>